<dbReference type="InterPro" id="IPR017871">
    <property type="entry name" value="ABC_transporter-like_CS"/>
</dbReference>
<keyword evidence="4" id="KW-0547">Nucleotide-binding</keyword>
<protein>
    <submittedName>
        <fullName evidence="7">ABC-2 type transport system ATP-binding protein</fullName>
    </submittedName>
</protein>
<dbReference type="GO" id="GO:0005524">
    <property type="term" value="F:ATP binding"/>
    <property type="evidence" value="ECO:0007669"/>
    <property type="project" value="UniProtKB-KW"/>
</dbReference>
<dbReference type="InterPro" id="IPR003593">
    <property type="entry name" value="AAA+_ATPase"/>
</dbReference>
<evidence type="ECO:0000313" key="7">
    <source>
        <dbReference type="EMBL" id="SHF62274.1"/>
    </source>
</evidence>
<dbReference type="EMBL" id="FQUS01000011">
    <property type="protein sequence ID" value="SHF62274.1"/>
    <property type="molecule type" value="Genomic_DNA"/>
</dbReference>
<dbReference type="GO" id="GO:0016887">
    <property type="term" value="F:ATP hydrolysis activity"/>
    <property type="evidence" value="ECO:0007669"/>
    <property type="project" value="InterPro"/>
</dbReference>
<dbReference type="OrthoDB" id="9801987at2"/>
<dbReference type="PANTHER" id="PTHR42711">
    <property type="entry name" value="ABC TRANSPORTER ATP-BINDING PROTEIN"/>
    <property type="match status" value="1"/>
</dbReference>
<dbReference type="SUPFAM" id="SSF52540">
    <property type="entry name" value="P-loop containing nucleoside triphosphate hydrolases"/>
    <property type="match status" value="1"/>
</dbReference>
<dbReference type="InterPro" id="IPR027417">
    <property type="entry name" value="P-loop_NTPase"/>
</dbReference>
<sequence>MAVIEVKDIAKSFGKTQAVRDASFNVEKGRIFGLLGPNGAGKTTAIRMINHILIPDAGTITINGLKASPRTQRMIGYLPEERGLYKKMKVGEQLIYLARLKGLTHGEAKEKTRYWLDRFEASDWYHKKVGELSKGMSQKIQFIATIAHEPDIYIFDEPFSGLDPINSKMLREIVIELRDRGKTVLFSTHRMEQVEQMCDDICLFNNGRVVLKGDLRRIRKSFGKNTIVIEFQGDSSFLDRIENVRINNRSTNFAEIRVLDGQDMQQILKTAMDHTEIYRYERVEPSLTEIFISTVGEDNINPNELT</sequence>
<evidence type="ECO:0000313" key="8">
    <source>
        <dbReference type="Proteomes" id="UP000184041"/>
    </source>
</evidence>
<organism evidence="7 8">
    <name type="scientific">Fodinibius roseus</name>
    <dbReference type="NCBI Taxonomy" id="1194090"/>
    <lineage>
        <taxon>Bacteria</taxon>
        <taxon>Pseudomonadati</taxon>
        <taxon>Balneolota</taxon>
        <taxon>Balneolia</taxon>
        <taxon>Balneolales</taxon>
        <taxon>Balneolaceae</taxon>
        <taxon>Fodinibius</taxon>
    </lineage>
</organism>
<evidence type="ECO:0000256" key="2">
    <source>
        <dbReference type="ARBA" id="ARBA00022448"/>
    </source>
</evidence>
<keyword evidence="3" id="KW-0536">Nodulation</keyword>
<dbReference type="PROSITE" id="PS00211">
    <property type="entry name" value="ABC_TRANSPORTER_1"/>
    <property type="match status" value="1"/>
</dbReference>
<dbReference type="InterPro" id="IPR003439">
    <property type="entry name" value="ABC_transporter-like_ATP-bd"/>
</dbReference>
<name>A0A1M5D5K9_9BACT</name>
<dbReference type="RefSeq" id="WP_073063898.1">
    <property type="nucleotide sequence ID" value="NZ_FQUS01000011.1"/>
</dbReference>
<dbReference type="STRING" id="1194090.SAMN05443144_1115"/>
<dbReference type="AlphaFoldDB" id="A0A1M5D5K9"/>
<proteinExistence type="inferred from homology"/>
<evidence type="ECO:0000259" key="6">
    <source>
        <dbReference type="PROSITE" id="PS50893"/>
    </source>
</evidence>
<dbReference type="Pfam" id="PF00005">
    <property type="entry name" value="ABC_tran"/>
    <property type="match status" value="1"/>
</dbReference>
<reference evidence="7 8" key="1">
    <citation type="submission" date="2016-11" db="EMBL/GenBank/DDBJ databases">
        <authorList>
            <person name="Jaros S."/>
            <person name="Januszkiewicz K."/>
            <person name="Wedrychowicz H."/>
        </authorList>
    </citation>
    <scope>NUCLEOTIDE SEQUENCE [LARGE SCALE GENOMIC DNA]</scope>
    <source>
        <strain evidence="7 8">DSM 21986</strain>
    </source>
</reference>
<keyword evidence="8" id="KW-1185">Reference proteome</keyword>
<dbReference type="InterPro" id="IPR025302">
    <property type="entry name" value="DrrA1/2-like_C"/>
</dbReference>
<evidence type="ECO:0000256" key="4">
    <source>
        <dbReference type="ARBA" id="ARBA00022741"/>
    </source>
</evidence>
<dbReference type="Proteomes" id="UP000184041">
    <property type="component" value="Unassembled WGS sequence"/>
</dbReference>
<evidence type="ECO:0000256" key="3">
    <source>
        <dbReference type="ARBA" id="ARBA00022458"/>
    </source>
</evidence>
<dbReference type="Pfam" id="PF13732">
    <property type="entry name" value="DrrA1-3_C"/>
    <property type="match status" value="1"/>
</dbReference>
<gene>
    <name evidence="7" type="ORF">SAMN05443144_1115</name>
</gene>
<dbReference type="PANTHER" id="PTHR42711:SF5">
    <property type="entry name" value="ABC TRANSPORTER ATP-BINDING PROTEIN NATA"/>
    <property type="match status" value="1"/>
</dbReference>
<evidence type="ECO:0000256" key="5">
    <source>
        <dbReference type="ARBA" id="ARBA00022840"/>
    </source>
</evidence>
<comment type="similarity">
    <text evidence="1">Belongs to the ABC transporter superfamily.</text>
</comment>
<dbReference type="PROSITE" id="PS50893">
    <property type="entry name" value="ABC_TRANSPORTER_2"/>
    <property type="match status" value="1"/>
</dbReference>
<dbReference type="InterPro" id="IPR050763">
    <property type="entry name" value="ABC_transporter_ATP-binding"/>
</dbReference>
<keyword evidence="5 7" id="KW-0067">ATP-binding</keyword>
<keyword evidence="2" id="KW-0813">Transport</keyword>
<dbReference type="SMART" id="SM00382">
    <property type="entry name" value="AAA"/>
    <property type="match status" value="1"/>
</dbReference>
<feature type="domain" description="ABC transporter" evidence="6">
    <location>
        <begin position="4"/>
        <end position="231"/>
    </location>
</feature>
<evidence type="ECO:0000256" key="1">
    <source>
        <dbReference type="ARBA" id="ARBA00005417"/>
    </source>
</evidence>
<accession>A0A1M5D5K9</accession>
<dbReference type="Gene3D" id="3.40.50.300">
    <property type="entry name" value="P-loop containing nucleotide triphosphate hydrolases"/>
    <property type="match status" value="1"/>
</dbReference>